<organism evidence="2 3">
    <name type="scientific">Streptomyces siamensis</name>
    <dbReference type="NCBI Taxonomy" id="1274986"/>
    <lineage>
        <taxon>Bacteria</taxon>
        <taxon>Bacillati</taxon>
        <taxon>Actinomycetota</taxon>
        <taxon>Actinomycetes</taxon>
        <taxon>Kitasatosporales</taxon>
        <taxon>Streptomycetaceae</taxon>
        <taxon>Streptomyces</taxon>
    </lineage>
</organism>
<dbReference type="EMBL" id="BAABKB010000029">
    <property type="protein sequence ID" value="GAA5025854.1"/>
    <property type="molecule type" value="Genomic_DNA"/>
</dbReference>
<proteinExistence type="predicted"/>
<dbReference type="Proteomes" id="UP001501759">
    <property type="component" value="Unassembled WGS sequence"/>
</dbReference>
<evidence type="ECO:0000313" key="2">
    <source>
        <dbReference type="EMBL" id="GAA5025854.1"/>
    </source>
</evidence>
<sequence length="72" mass="7654">MHQAGEPSRSAHQSTSGTRRGTGPEDGVTPDGHQVPLIDRCTPTRCANSTIALAHLPIWTAACASIKDLLEY</sequence>
<name>A0ABP9JAF2_9ACTN</name>
<evidence type="ECO:0000313" key="3">
    <source>
        <dbReference type="Proteomes" id="UP001501759"/>
    </source>
</evidence>
<gene>
    <name evidence="2" type="ORF">GCM10023335_60890</name>
</gene>
<accession>A0ABP9JAF2</accession>
<evidence type="ECO:0000256" key="1">
    <source>
        <dbReference type="SAM" id="MobiDB-lite"/>
    </source>
</evidence>
<reference evidence="3" key="1">
    <citation type="journal article" date="2019" name="Int. J. Syst. Evol. Microbiol.">
        <title>The Global Catalogue of Microorganisms (GCM) 10K type strain sequencing project: providing services to taxonomists for standard genome sequencing and annotation.</title>
        <authorList>
            <consortium name="The Broad Institute Genomics Platform"/>
            <consortium name="The Broad Institute Genome Sequencing Center for Infectious Disease"/>
            <person name="Wu L."/>
            <person name="Ma J."/>
        </authorList>
    </citation>
    <scope>NUCLEOTIDE SEQUENCE [LARGE SCALE GENOMIC DNA]</scope>
    <source>
        <strain evidence="3">JCM 18409</strain>
    </source>
</reference>
<keyword evidence="3" id="KW-1185">Reference proteome</keyword>
<feature type="compositionally biased region" description="Polar residues" evidence="1">
    <location>
        <begin position="10"/>
        <end position="19"/>
    </location>
</feature>
<feature type="region of interest" description="Disordered" evidence="1">
    <location>
        <begin position="1"/>
        <end position="39"/>
    </location>
</feature>
<comment type="caution">
    <text evidence="2">The sequence shown here is derived from an EMBL/GenBank/DDBJ whole genome shotgun (WGS) entry which is preliminary data.</text>
</comment>
<protein>
    <submittedName>
        <fullName evidence="2">Uncharacterized protein</fullName>
    </submittedName>
</protein>